<comment type="similarity">
    <text evidence="1 7">Belongs to the polypeptide deformylase family.</text>
</comment>
<dbReference type="EMBL" id="JAUDFV010000156">
    <property type="protein sequence ID" value="KAL2714545.1"/>
    <property type="molecule type" value="Genomic_DNA"/>
</dbReference>
<gene>
    <name evidence="8" type="ORF">V1478_015730</name>
</gene>
<accession>A0ABD2A4B5</accession>
<comment type="caution">
    <text evidence="8">The sequence shown here is derived from an EMBL/GenBank/DDBJ whole genome shotgun (WGS) entry which is preliminary data.</text>
</comment>
<dbReference type="AlphaFoldDB" id="A0ABD2A4B5"/>
<dbReference type="CDD" id="cd00487">
    <property type="entry name" value="Pep_deformylase"/>
    <property type="match status" value="1"/>
</dbReference>
<dbReference type="Proteomes" id="UP001607302">
    <property type="component" value="Unassembled WGS sequence"/>
</dbReference>
<evidence type="ECO:0000256" key="3">
    <source>
        <dbReference type="ARBA" id="ARBA00022801"/>
    </source>
</evidence>
<dbReference type="Gene3D" id="3.90.45.10">
    <property type="entry name" value="Peptide deformylase"/>
    <property type="match status" value="1"/>
</dbReference>
<dbReference type="InterPro" id="IPR023635">
    <property type="entry name" value="Peptide_deformylase"/>
</dbReference>
<evidence type="ECO:0000256" key="6">
    <source>
        <dbReference type="ARBA" id="ARBA00048875"/>
    </source>
</evidence>
<keyword evidence="9" id="KW-1185">Reference proteome</keyword>
<organism evidence="8 9">
    <name type="scientific">Vespula squamosa</name>
    <name type="common">Southern yellow jacket</name>
    <name type="synonym">Wasp</name>
    <dbReference type="NCBI Taxonomy" id="30214"/>
    <lineage>
        <taxon>Eukaryota</taxon>
        <taxon>Metazoa</taxon>
        <taxon>Ecdysozoa</taxon>
        <taxon>Arthropoda</taxon>
        <taxon>Hexapoda</taxon>
        <taxon>Insecta</taxon>
        <taxon>Pterygota</taxon>
        <taxon>Neoptera</taxon>
        <taxon>Endopterygota</taxon>
        <taxon>Hymenoptera</taxon>
        <taxon>Apocrita</taxon>
        <taxon>Aculeata</taxon>
        <taxon>Vespoidea</taxon>
        <taxon>Vespidae</taxon>
        <taxon>Vespinae</taxon>
        <taxon>Vespula</taxon>
    </lineage>
</organism>
<dbReference type="PANTHER" id="PTHR10458:SF2">
    <property type="entry name" value="PEPTIDE DEFORMYLASE, MITOCHONDRIAL"/>
    <property type="match status" value="1"/>
</dbReference>
<dbReference type="PANTHER" id="PTHR10458">
    <property type="entry name" value="PEPTIDE DEFORMYLASE"/>
    <property type="match status" value="1"/>
</dbReference>
<dbReference type="PRINTS" id="PR01576">
    <property type="entry name" value="PDEFORMYLASE"/>
</dbReference>
<evidence type="ECO:0000256" key="5">
    <source>
        <dbReference type="ARBA" id="ARBA00037114"/>
    </source>
</evidence>
<dbReference type="Pfam" id="PF01327">
    <property type="entry name" value="Pep_deformylase"/>
    <property type="match status" value="1"/>
</dbReference>
<name>A0ABD2A4B5_VESSQ</name>
<dbReference type="FunFam" id="3.90.45.10:FF:000003">
    <property type="entry name" value="Peptide deformylase"/>
    <property type="match status" value="1"/>
</dbReference>
<dbReference type="GO" id="GO:0046872">
    <property type="term" value="F:metal ion binding"/>
    <property type="evidence" value="ECO:0007669"/>
    <property type="project" value="UniProtKB-KW"/>
</dbReference>
<evidence type="ECO:0000313" key="8">
    <source>
        <dbReference type="EMBL" id="KAL2714545.1"/>
    </source>
</evidence>
<dbReference type="GO" id="GO:0005739">
    <property type="term" value="C:mitochondrion"/>
    <property type="evidence" value="ECO:0007669"/>
    <property type="project" value="UniProtKB-ARBA"/>
</dbReference>
<evidence type="ECO:0000256" key="7">
    <source>
        <dbReference type="RuleBase" id="RU362111"/>
    </source>
</evidence>
<evidence type="ECO:0000256" key="2">
    <source>
        <dbReference type="ARBA" id="ARBA00022723"/>
    </source>
</evidence>
<keyword evidence="3 7" id="KW-0378">Hydrolase</keyword>
<proteinExistence type="inferred from homology"/>
<sequence>MLKNIVPVKTICSTFRPWKNEIRSFVNMRKIRRAFRRFVYQSESKPPYFHITQVGDPVLRTPTLPVNLEVIQFFQFQMVMKQMKVIMEIYNTFGLSACQIGLPWKVFMIQITEKHLKEVSENLIKIREMEVIPLQVFINPTIRTIDHKLVSFPEVCASIRGYSAEVSRAREVEIKAFNESSEEVTVRFKGWAARIVQHEMDHLNGILYTDKMDRRTFSCCYWNEVNKHKGLIEIRFDS</sequence>
<dbReference type="GO" id="GO:0006412">
    <property type="term" value="P:translation"/>
    <property type="evidence" value="ECO:0007669"/>
    <property type="project" value="UniProtKB-KW"/>
</dbReference>
<dbReference type="GO" id="GO:0042586">
    <property type="term" value="F:peptide deformylase activity"/>
    <property type="evidence" value="ECO:0007669"/>
    <property type="project" value="UniProtKB-EC"/>
</dbReference>
<keyword evidence="2 7" id="KW-0479">Metal-binding</keyword>
<protein>
    <recommendedName>
        <fullName evidence="7">Peptide deformylase</fullName>
        <ecNumber evidence="7">3.5.1.88</ecNumber>
    </recommendedName>
</protein>
<keyword evidence="4 7" id="KW-0648">Protein biosynthesis</keyword>
<evidence type="ECO:0000256" key="1">
    <source>
        <dbReference type="ARBA" id="ARBA00010759"/>
    </source>
</evidence>
<dbReference type="HAMAP" id="MF_00163">
    <property type="entry name" value="Pep_deformylase"/>
    <property type="match status" value="1"/>
</dbReference>
<comment type="function">
    <text evidence="5 7">Removes the formyl group from the N-terminal Met of newly synthesized proteins.</text>
</comment>
<reference evidence="8 9" key="1">
    <citation type="journal article" date="2024" name="Ann. Entomol. Soc. Am.">
        <title>Genomic analyses of the southern and eastern yellowjacket wasps (Hymenoptera: Vespidae) reveal evolutionary signatures of social life.</title>
        <authorList>
            <person name="Catto M.A."/>
            <person name="Caine P.B."/>
            <person name="Orr S.E."/>
            <person name="Hunt B.G."/>
            <person name="Goodisman M.A.D."/>
        </authorList>
    </citation>
    <scope>NUCLEOTIDE SEQUENCE [LARGE SCALE GENOMIC DNA]</scope>
    <source>
        <strain evidence="8">233</strain>
        <tissue evidence="8">Head and thorax</tissue>
    </source>
</reference>
<evidence type="ECO:0000256" key="4">
    <source>
        <dbReference type="ARBA" id="ARBA00022917"/>
    </source>
</evidence>
<dbReference type="EC" id="3.5.1.88" evidence="7"/>
<comment type="catalytic activity">
    <reaction evidence="6 7">
        <text>N-terminal N-formyl-L-methionyl-[peptide] + H2O = N-terminal L-methionyl-[peptide] + formate</text>
        <dbReference type="Rhea" id="RHEA:24420"/>
        <dbReference type="Rhea" id="RHEA-COMP:10639"/>
        <dbReference type="Rhea" id="RHEA-COMP:10640"/>
        <dbReference type="ChEBI" id="CHEBI:15377"/>
        <dbReference type="ChEBI" id="CHEBI:15740"/>
        <dbReference type="ChEBI" id="CHEBI:49298"/>
        <dbReference type="ChEBI" id="CHEBI:64731"/>
        <dbReference type="EC" id="3.5.1.88"/>
    </reaction>
</comment>
<dbReference type="NCBIfam" id="NF001159">
    <property type="entry name" value="PRK00150.1-3"/>
    <property type="match status" value="1"/>
</dbReference>
<dbReference type="SUPFAM" id="SSF56420">
    <property type="entry name" value="Peptide deformylase"/>
    <property type="match status" value="1"/>
</dbReference>
<dbReference type="InterPro" id="IPR036821">
    <property type="entry name" value="Peptide_deformylase_sf"/>
</dbReference>
<evidence type="ECO:0000313" key="9">
    <source>
        <dbReference type="Proteomes" id="UP001607302"/>
    </source>
</evidence>